<dbReference type="RefSeq" id="WP_009376947.1">
    <property type="nucleotide sequence ID" value="NZ_FOTC01000001.1"/>
</dbReference>
<keyword evidence="2" id="KW-1185">Reference proteome</keyword>
<reference evidence="2" key="1">
    <citation type="submission" date="2016-10" db="EMBL/GenBank/DDBJ databases">
        <authorList>
            <person name="Varghese N."/>
            <person name="Submissions S."/>
        </authorList>
    </citation>
    <scope>NUCLEOTIDE SEQUENCE [LARGE SCALE GENOMIC DNA]</scope>
    <source>
        <strain evidence="2">CGMCC 1.7738</strain>
    </source>
</reference>
<dbReference type="EMBL" id="FOTC01000001">
    <property type="protein sequence ID" value="SFK63429.1"/>
    <property type="molecule type" value="Genomic_DNA"/>
</dbReference>
<dbReference type="Proteomes" id="UP000199607">
    <property type="component" value="Unassembled WGS sequence"/>
</dbReference>
<name>A0A1I4B691_9EURY</name>
<dbReference type="AlphaFoldDB" id="A0A1I4B691"/>
<sequence>MNDNQQSKPSTAVEYTEFTLGTKTISLISDPDNPRAWLKSDVTTVVEQ</sequence>
<protein>
    <submittedName>
        <fullName evidence="1">Uncharacterized protein</fullName>
    </submittedName>
</protein>
<accession>A0A1I4B691</accession>
<organism evidence="1 2">
    <name type="scientific">Halogranum rubrum</name>
    <dbReference type="NCBI Taxonomy" id="553466"/>
    <lineage>
        <taxon>Archaea</taxon>
        <taxon>Methanobacteriati</taxon>
        <taxon>Methanobacteriota</taxon>
        <taxon>Stenosarchaea group</taxon>
        <taxon>Halobacteria</taxon>
        <taxon>Halobacteriales</taxon>
        <taxon>Haloferacaceae</taxon>
    </lineage>
</organism>
<evidence type="ECO:0000313" key="2">
    <source>
        <dbReference type="Proteomes" id="UP000199607"/>
    </source>
</evidence>
<evidence type="ECO:0000313" key="1">
    <source>
        <dbReference type="EMBL" id="SFK63429.1"/>
    </source>
</evidence>
<gene>
    <name evidence="1" type="ORF">SAMN04487950_0290</name>
</gene>
<proteinExistence type="predicted"/>